<evidence type="ECO:0000256" key="2">
    <source>
        <dbReference type="ARBA" id="ARBA00022801"/>
    </source>
</evidence>
<dbReference type="PANTHER" id="PTHR43918:SF4">
    <property type="entry name" value="CARBOXYLIC ESTER HYDROLASE"/>
    <property type="match status" value="1"/>
</dbReference>
<proteinExistence type="inferred from homology"/>
<dbReference type="PANTHER" id="PTHR43918">
    <property type="entry name" value="ACETYLCHOLINESTERASE"/>
    <property type="match status" value="1"/>
</dbReference>
<dbReference type="AlphaFoldDB" id="A0A5M3MLI8"/>
<dbReference type="GeneID" id="19207975"/>
<dbReference type="InterPro" id="IPR029058">
    <property type="entry name" value="AB_hydrolase_fold"/>
</dbReference>
<dbReference type="RefSeq" id="XP_007769782.1">
    <property type="nucleotide sequence ID" value="XM_007771592.1"/>
</dbReference>
<comment type="similarity">
    <text evidence="1">Belongs to the type-B carboxylesterase/lipase family.</text>
</comment>
<evidence type="ECO:0000256" key="3">
    <source>
        <dbReference type="SAM" id="MobiDB-lite"/>
    </source>
</evidence>
<evidence type="ECO:0000259" key="4">
    <source>
        <dbReference type="Pfam" id="PF00135"/>
    </source>
</evidence>
<dbReference type="KEGG" id="cput:CONPUDRAFT_58772"/>
<feature type="domain" description="Carboxylesterase type B" evidence="4">
    <location>
        <begin position="9"/>
        <end position="329"/>
    </location>
</feature>
<dbReference type="InterPro" id="IPR002018">
    <property type="entry name" value="CarbesteraseB"/>
</dbReference>
<feature type="non-terminal residue" evidence="5">
    <location>
        <position position="1"/>
    </location>
</feature>
<dbReference type="EMBL" id="JH711580">
    <property type="protein sequence ID" value="EIW79897.1"/>
    <property type="molecule type" value="Genomic_DNA"/>
</dbReference>
<dbReference type="SUPFAM" id="SSF53474">
    <property type="entry name" value="alpha/beta-Hydrolases"/>
    <property type="match status" value="1"/>
</dbReference>
<evidence type="ECO:0000313" key="6">
    <source>
        <dbReference type="Proteomes" id="UP000053558"/>
    </source>
</evidence>
<protein>
    <submittedName>
        <fullName evidence="5">Alpha beta-hydrolase</fullName>
    </submittedName>
</protein>
<reference evidence="6" key="1">
    <citation type="journal article" date="2012" name="Science">
        <title>The Paleozoic origin of enzymatic lignin decomposition reconstructed from 31 fungal genomes.</title>
        <authorList>
            <person name="Floudas D."/>
            <person name="Binder M."/>
            <person name="Riley R."/>
            <person name="Barry K."/>
            <person name="Blanchette R.A."/>
            <person name="Henrissat B."/>
            <person name="Martinez A.T."/>
            <person name="Otillar R."/>
            <person name="Spatafora J.W."/>
            <person name="Yadav J.S."/>
            <person name="Aerts A."/>
            <person name="Benoit I."/>
            <person name="Boyd A."/>
            <person name="Carlson A."/>
            <person name="Copeland A."/>
            <person name="Coutinho P.M."/>
            <person name="de Vries R.P."/>
            <person name="Ferreira P."/>
            <person name="Findley K."/>
            <person name="Foster B."/>
            <person name="Gaskell J."/>
            <person name="Glotzer D."/>
            <person name="Gorecki P."/>
            <person name="Heitman J."/>
            <person name="Hesse C."/>
            <person name="Hori C."/>
            <person name="Igarashi K."/>
            <person name="Jurgens J.A."/>
            <person name="Kallen N."/>
            <person name="Kersten P."/>
            <person name="Kohler A."/>
            <person name="Kuees U."/>
            <person name="Kumar T.K.A."/>
            <person name="Kuo A."/>
            <person name="LaButti K."/>
            <person name="Larrondo L.F."/>
            <person name="Lindquist E."/>
            <person name="Ling A."/>
            <person name="Lombard V."/>
            <person name="Lucas S."/>
            <person name="Lundell T."/>
            <person name="Martin R."/>
            <person name="McLaughlin D.J."/>
            <person name="Morgenstern I."/>
            <person name="Morin E."/>
            <person name="Murat C."/>
            <person name="Nagy L.G."/>
            <person name="Nolan M."/>
            <person name="Ohm R.A."/>
            <person name="Patyshakuliyeva A."/>
            <person name="Rokas A."/>
            <person name="Ruiz-Duenas F.J."/>
            <person name="Sabat G."/>
            <person name="Salamov A."/>
            <person name="Samejima M."/>
            <person name="Schmutz J."/>
            <person name="Slot J.C."/>
            <person name="St John F."/>
            <person name="Stenlid J."/>
            <person name="Sun H."/>
            <person name="Sun S."/>
            <person name="Syed K."/>
            <person name="Tsang A."/>
            <person name="Wiebenga A."/>
            <person name="Young D."/>
            <person name="Pisabarro A."/>
            <person name="Eastwood D.C."/>
            <person name="Martin F."/>
            <person name="Cullen D."/>
            <person name="Grigoriev I.V."/>
            <person name="Hibbett D.S."/>
        </authorList>
    </citation>
    <scope>NUCLEOTIDE SEQUENCE [LARGE SCALE GENOMIC DNA]</scope>
    <source>
        <strain evidence="6">RWD-64-598 SS2</strain>
    </source>
</reference>
<name>A0A5M3MLI8_CONPW</name>
<dbReference type="OrthoDB" id="408631at2759"/>
<feature type="region of interest" description="Disordered" evidence="3">
    <location>
        <begin position="328"/>
        <end position="347"/>
    </location>
</feature>
<evidence type="ECO:0000256" key="1">
    <source>
        <dbReference type="ARBA" id="ARBA00005964"/>
    </source>
</evidence>
<feature type="compositionally biased region" description="Polar residues" evidence="3">
    <location>
        <begin position="328"/>
        <end position="342"/>
    </location>
</feature>
<dbReference type="Gene3D" id="3.40.50.1820">
    <property type="entry name" value="alpha/beta hydrolase"/>
    <property type="match status" value="1"/>
</dbReference>
<dbReference type="GO" id="GO:0052689">
    <property type="term" value="F:carboxylic ester hydrolase activity"/>
    <property type="evidence" value="ECO:0007669"/>
    <property type="project" value="TreeGrafter"/>
</dbReference>
<evidence type="ECO:0000313" key="5">
    <source>
        <dbReference type="EMBL" id="EIW79897.1"/>
    </source>
</evidence>
<dbReference type="Proteomes" id="UP000053558">
    <property type="component" value="Unassembled WGS sequence"/>
</dbReference>
<organism evidence="5 6">
    <name type="scientific">Coniophora puteana (strain RWD-64-598)</name>
    <name type="common">Brown rot fungus</name>
    <dbReference type="NCBI Taxonomy" id="741705"/>
    <lineage>
        <taxon>Eukaryota</taxon>
        <taxon>Fungi</taxon>
        <taxon>Dikarya</taxon>
        <taxon>Basidiomycota</taxon>
        <taxon>Agaricomycotina</taxon>
        <taxon>Agaricomycetes</taxon>
        <taxon>Agaricomycetidae</taxon>
        <taxon>Boletales</taxon>
        <taxon>Coniophorineae</taxon>
        <taxon>Coniophoraceae</taxon>
        <taxon>Coniophora</taxon>
    </lineage>
</organism>
<keyword evidence="2 5" id="KW-0378">Hydrolase</keyword>
<dbReference type="Pfam" id="PF00135">
    <property type="entry name" value="COesterase"/>
    <property type="match status" value="1"/>
</dbReference>
<comment type="caution">
    <text evidence="5">The sequence shown here is derived from an EMBL/GenBank/DDBJ whole genome shotgun (WGS) entry which is preliminary data.</text>
</comment>
<dbReference type="InterPro" id="IPR050654">
    <property type="entry name" value="AChE-related_enzymes"/>
</dbReference>
<keyword evidence="6" id="KW-1185">Reference proteome</keyword>
<sequence length="364" mass="38057">ANGASRGDLNSGFLDQIQALCWMQTCIAKVGGDRTRATINGARARARPSVALRMTIGAGWAGLFGQGIAQSVYRTQLAGPRALVHRFEFYAEQAGCGGARTREETVGSLGKADMVTLGKAQDAANGLCSSLRWAFTDHPSALFQAGDFAKAPLIVGATSNETLSSGTDIPSALKSFFPAITDADVGAIVAAYPADDFTGAEQVMQFATGDAELRCGREVMSGAAAKSEVKTWTYTYNQANPTGGSDAAGHAAENWMVFRGSNTGADGTVTVTPQSPVELAFAAELIAYRLSFVRAGDSNAFKLAMSPPWDGYGADGSGGQAVRIEMQQDSRNGTSASGSYTERQLGEEGERCVLVGGMVEDLEN</sequence>
<accession>A0A5M3MLI8</accession>
<gene>
    <name evidence="5" type="ORF">CONPUDRAFT_58772</name>
</gene>